<proteinExistence type="inferred from homology"/>
<dbReference type="Gene3D" id="3.30.70.1170">
    <property type="entry name" value="Sun protein, domain 3"/>
    <property type="match status" value="1"/>
</dbReference>
<feature type="active site" description="Nucleophile" evidence="7">
    <location>
        <position position="231"/>
    </location>
</feature>
<dbReference type="InterPro" id="IPR027391">
    <property type="entry name" value="Nol1_Nop2_Fmu_2"/>
</dbReference>
<dbReference type="Pfam" id="PF17125">
    <property type="entry name" value="Methyltr_RsmF_N"/>
    <property type="match status" value="1"/>
</dbReference>
<keyword evidence="10" id="KW-1185">Reference proteome</keyword>
<evidence type="ECO:0000256" key="2">
    <source>
        <dbReference type="ARBA" id="ARBA00022490"/>
    </source>
</evidence>
<dbReference type="Gene3D" id="2.30.130.60">
    <property type="match status" value="1"/>
</dbReference>
<feature type="binding site" evidence="7">
    <location>
        <begin position="109"/>
        <end position="115"/>
    </location>
    <ligand>
        <name>S-adenosyl-L-methionine</name>
        <dbReference type="ChEBI" id="CHEBI:59789"/>
    </ligand>
</feature>
<dbReference type="Gene3D" id="3.40.50.150">
    <property type="entry name" value="Vaccinia Virus protein VP39"/>
    <property type="match status" value="1"/>
</dbReference>
<evidence type="ECO:0000313" key="10">
    <source>
        <dbReference type="Proteomes" id="UP001299235"/>
    </source>
</evidence>
<dbReference type="PROSITE" id="PS01153">
    <property type="entry name" value="NOL1_NOP2_SUN"/>
    <property type="match status" value="1"/>
</dbReference>
<evidence type="ECO:0000256" key="4">
    <source>
        <dbReference type="ARBA" id="ARBA00022679"/>
    </source>
</evidence>
<keyword evidence="2" id="KW-0963">Cytoplasm</keyword>
<evidence type="ECO:0000313" key="9">
    <source>
        <dbReference type="EMBL" id="MCC2149109.1"/>
    </source>
</evidence>
<dbReference type="InterPro" id="IPR031340">
    <property type="entry name" value="RsmF_methylt_CI"/>
</dbReference>
<dbReference type="GO" id="GO:0032259">
    <property type="term" value="P:methylation"/>
    <property type="evidence" value="ECO:0007669"/>
    <property type="project" value="UniProtKB-KW"/>
</dbReference>
<evidence type="ECO:0000259" key="8">
    <source>
        <dbReference type="PROSITE" id="PS51686"/>
    </source>
</evidence>
<dbReference type="PRINTS" id="PR02008">
    <property type="entry name" value="RCMTFAMILY"/>
</dbReference>
<dbReference type="Pfam" id="PF17126">
    <property type="entry name" value="RsmF_methylt_CI"/>
    <property type="match status" value="1"/>
</dbReference>
<dbReference type="InterPro" id="IPR001678">
    <property type="entry name" value="MeTrfase_RsmB-F_NOP2_dom"/>
</dbReference>
<keyword evidence="5 7" id="KW-0949">S-adenosyl-L-methionine</keyword>
<dbReference type="CDD" id="cd21147">
    <property type="entry name" value="RsmF_methylt_CTD1"/>
    <property type="match status" value="1"/>
</dbReference>
<accession>A0ABS8EVY0</accession>
<dbReference type="InterPro" id="IPR023267">
    <property type="entry name" value="RCMT"/>
</dbReference>
<dbReference type="InterPro" id="IPR011023">
    <property type="entry name" value="Nop2p"/>
</dbReference>
<dbReference type="InterPro" id="IPR031341">
    <property type="entry name" value="Methyltr_RsmF_N"/>
</dbReference>
<keyword evidence="4 7" id="KW-0808">Transferase</keyword>
<evidence type="ECO:0000256" key="3">
    <source>
        <dbReference type="ARBA" id="ARBA00022603"/>
    </source>
</evidence>
<keyword evidence="6 7" id="KW-0694">RNA-binding</keyword>
<evidence type="ECO:0000256" key="5">
    <source>
        <dbReference type="ARBA" id="ARBA00022691"/>
    </source>
</evidence>
<dbReference type="InterPro" id="IPR018314">
    <property type="entry name" value="RsmB/NOL1/NOP2-like_CS"/>
</dbReference>
<evidence type="ECO:0000256" key="6">
    <source>
        <dbReference type="ARBA" id="ARBA00022884"/>
    </source>
</evidence>
<dbReference type="PANTHER" id="PTHR22807:SF30">
    <property type="entry name" value="28S RRNA (CYTOSINE(4447)-C(5))-METHYLTRANSFERASE-RELATED"/>
    <property type="match status" value="1"/>
</dbReference>
<sequence length="460" mass="51989">MELPSNYLEEMKELLGDQYEAYLASFEQKTRQGLRVNTAKIAPETFRQKADISLECVPWCENGFAFDEKQTVTKHPYYYAGLYYVQEPSAMIPASHLPVEPGDFVLDLCAAPGGKATELGAKLKGKGMLLANDISNSRAKGLLKNLELFGISNLFVSSEESDKLKKAYPAYFDKILIDAPCSGEGMFRRDKAMVKDWLQKGPDYYVPIQRKLLLDAADMLKKGGMLLYSTCTFSVKENEENIAYLLQERPDMELLMPEWDEYFSHGKKEGFENCIRIFPHLAPGEGHFAALLGKRTDGEEQSEKCLKKPAKSKKTPVSDLKDCPEFAVFMQQITKPLSGKTEVQKERIYLLPEGTKIERGIRYLRTGLYLGDQKKKRFEPSQALAMCLKAEDFKKSVSFKGDDERVIRYLKGETLDLSDTEAENEKGWVLVCVDGYGLGWGKAAGGILKNKYYAGWRMQS</sequence>
<evidence type="ECO:0000256" key="1">
    <source>
        <dbReference type="ARBA" id="ARBA00007494"/>
    </source>
</evidence>
<dbReference type="GO" id="GO:0008168">
    <property type="term" value="F:methyltransferase activity"/>
    <property type="evidence" value="ECO:0007669"/>
    <property type="project" value="UniProtKB-KW"/>
</dbReference>
<dbReference type="PROSITE" id="PS51686">
    <property type="entry name" value="SAM_MT_RSMB_NOP"/>
    <property type="match status" value="1"/>
</dbReference>
<dbReference type="NCBIfam" id="TIGR00446">
    <property type="entry name" value="nop2p"/>
    <property type="match status" value="1"/>
</dbReference>
<dbReference type="EMBL" id="JAJEQE010000021">
    <property type="protein sequence ID" value="MCC2149109.1"/>
    <property type="molecule type" value="Genomic_DNA"/>
</dbReference>
<evidence type="ECO:0000256" key="7">
    <source>
        <dbReference type="PROSITE-ProRule" id="PRU01023"/>
    </source>
</evidence>
<gene>
    <name evidence="9" type="ORF">LKD42_07545</name>
</gene>
<dbReference type="CDD" id="cd02440">
    <property type="entry name" value="AdoMet_MTases"/>
    <property type="match status" value="1"/>
</dbReference>
<dbReference type="PANTHER" id="PTHR22807">
    <property type="entry name" value="NOP2 YEAST -RELATED NOL1/NOP2/FMU SUN DOMAIN-CONTAINING"/>
    <property type="match status" value="1"/>
</dbReference>
<dbReference type="Proteomes" id="UP001299235">
    <property type="component" value="Unassembled WGS sequence"/>
</dbReference>
<dbReference type="InterPro" id="IPR049560">
    <property type="entry name" value="MeTrfase_RsmB-F_NOP2_cat"/>
</dbReference>
<feature type="binding site" evidence="7">
    <location>
        <position position="178"/>
    </location>
    <ligand>
        <name>S-adenosyl-L-methionine</name>
        <dbReference type="ChEBI" id="CHEBI:59789"/>
    </ligand>
</feature>
<dbReference type="InterPro" id="IPR029063">
    <property type="entry name" value="SAM-dependent_MTases_sf"/>
</dbReference>
<reference evidence="9 10" key="1">
    <citation type="submission" date="2021-10" db="EMBL/GenBank/DDBJ databases">
        <title>Anaerobic single-cell dispensing facilitates the cultivation of human gut bacteria.</title>
        <authorList>
            <person name="Afrizal A."/>
        </authorList>
    </citation>
    <scope>NUCLEOTIDE SEQUENCE [LARGE SCALE GENOMIC DNA]</scope>
    <source>
        <strain evidence="9 10">CLA-AA-H246</strain>
    </source>
</reference>
<feature type="domain" description="SAM-dependent MTase RsmB/NOP-type" evidence="8">
    <location>
        <begin position="11"/>
        <end position="295"/>
    </location>
</feature>
<dbReference type="Pfam" id="PF01189">
    <property type="entry name" value="Methyltr_RsmB-F"/>
    <property type="match status" value="1"/>
</dbReference>
<dbReference type="Pfam" id="PF13636">
    <property type="entry name" value="Methyltranf_PUA"/>
    <property type="match status" value="1"/>
</dbReference>
<comment type="caution">
    <text evidence="9">The sequence shown here is derived from an EMBL/GenBank/DDBJ whole genome shotgun (WGS) entry which is preliminary data.</text>
</comment>
<dbReference type="RefSeq" id="WP_248835308.1">
    <property type="nucleotide sequence ID" value="NZ_JAJEQE010000021.1"/>
</dbReference>
<feature type="binding site" evidence="7">
    <location>
        <position position="133"/>
    </location>
    <ligand>
        <name>S-adenosyl-L-methionine</name>
        <dbReference type="ChEBI" id="CHEBI:59789"/>
    </ligand>
</feature>
<protein>
    <submittedName>
        <fullName evidence="9">RsmB/NOP family class I SAM-dependent RNA methyltransferase</fullName>
    </submittedName>
</protein>
<organism evidence="9 10">
    <name type="scientific">Hominisplanchenecus faecis</name>
    <dbReference type="NCBI Taxonomy" id="2885351"/>
    <lineage>
        <taxon>Bacteria</taxon>
        <taxon>Bacillati</taxon>
        <taxon>Bacillota</taxon>
        <taxon>Clostridia</taxon>
        <taxon>Lachnospirales</taxon>
        <taxon>Lachnospiraceae</taxon>
        <taxon>Hominisplanchenecus</taxon>
    </lineage>
</organism>
<comment type="similarity">
    <text evidence="1 7">Belongs to the class I-like SAM-binding methyltransferase superfamily. RsmB/NOP family.</text>
</comment>
<keyword evidence="3 7" id="KW-0489">Methyltransferase</keyword>
<comment type="caution">
    <text evidence="7">Lacks conserved residue(s) required for the propagation of feature annotation.</text>
</comment>
<dbReference type="SUPFAM" id="SSF53335">
    <property type="entry name" value="S-adenosyl-L-methionine-dependent methyltransferases"/>
    <property type="match status" value="1"/>
</dbReference>
<name>A0ABS8EVY0_9FIRM</name>